<dbReference type="PANTHER" id="PTHR12756">
    <property type="entry name" value="CYTOSOLIC CARBOXYPEPTIDASE"/>
    <property type="match status" value="1"/>
</dbReference>
<dbReference type="Pfam" id="PF00246">
    <property type="entry name" value="Peptidase_M14"/>
    <property type="match status" value="1"/>
</dbReference>
<dbReference type="OrthoDB" id="10253041at2759"/>
<name>A0A1R2BJG5_9CILI</name>
<dbReference type="Gene3D" id="2.60.40.3120">
    <property type="match status" value="1"/>
</dbReference>
<dbReference type="GO" id="GO:0006508">
    <property type="term" value="P:proteolysis"/>
    <property type="evidence" value="ECO:0007669"/>
    <property type="project" value="InterPro"/>
</dbReference>
<organism evidence="5 6">
    <name type="scientific">Stentor coeruleus</name>
    <dbReference type="NCBI Taxonomy" id="5963"/>
    <lineage>
        <taxon>Eukaryota</taxon>
        <taxon>Sar</taxon>
        <taxon>Alveolata</taxon>
        <taxon>Ciliophora</taxon>
        <taxon>Postciliodesmatophora</taxon>
        <taxon>Heterotrichea</taxon>
        <taxon>Heterotrichida</taxon>
        <taxon>Stentoridae</taxon>
        <taxon>Stentor</taxon>
    </lineage>
</organism>
<dbReference type="PROSITE" id="PS52035">
    <property type="entry name" value="PEPTIDASE_M14"/>
    <property type="match status" value="1"/>
</dbReference>
<comment type="caution">
    <text evidence="5">The sequence shown here is derived from an EMBL/GenBank/DDBJ whole genome shotgun (WGS) entry which is preliminary data.</text>
</comment>
<dbReference type="InterPro" id="IPR000834">
    <property type="entry name" value="Peptidase_M14"/>
</dbReference>
<dbReference type="EMBL" id="MPUH01000613">
    <property type="protein sequence ID" value="OMJ76755.1"/>
    <property type="molecule type" value="Genomic_DNA"/>
</dbReference>
<dbReference type="GO" id="GO:0008270">
    <property type="term" value="F:zinc ion binding"/>
    <property type="evidence" value="ECO:0007669"/>
    <property type="project" value="InterPro"/>
</dbReference>
<comment type="cofactor">
    <cofactor evidence="1">
        <name>Zn(2+)</name>
        <dbReference type="ChEBI" id="CHEBI:29105"/>
    </cofactor>
</comment>
<evidence type="ECO:0000256" key="1">
    <source>
        <dbReference type="ARBA" id="ARBA00001947"/>
    </source>
</evidence>
<protein>
    <recommendedName>
        <fullName evidence="4">Peptidase M14 domain-containing protein</fullName>
    </recommendedName>
</protein>
<dbReference type="GO" id="GO:0004181">
    <property type="term" value="F:metallocarboxypeptidase activity"/>
    <property type="evidence" value="ECO:0007669"/>
    <property type="project" value="InterPro"/>
</dbReference>
<dbReference type="AlphaFoldDB" id="A0A1R2BJG5"/>
<keyword evidence="6" id="KW-1185">Reference proteome</keyword>
<accession>A0A1R2BJG5</accession>
<reference evidence="5 6" key="1">
    <citation type="submission" date="2016-11" db="EMBL/GenBank/DDBJ databases">
        <title>The macronuclear genome of Stentor coeruleus: a giant cell with tiny introns.</title>
        <authorList>
            <person name="Slabodnick M."/>
            <person name="Ruby J.G."/>
            <person name="Reiff S.B."/>
            <person name="Swart E.C."/>
            <person name="Gosai S."/>
            <person name="Prabakaran S."/>
            <person name="Witkowska E."/>
            <person name="Larue G.E."/>
            <person name="Fisher S."/>
            <person name="Freeman R.M."/>
            <person name="Gunawardena J."/>
            <person name="Chu W."/>
            <person name="Stover N.A."/>
            <person name="Gregory B.D."/>
            <person name="Nowacki M."/>
            <person name="Derisi J."/>
            <person name="Roy S.W."/>
            <person name="Marshall W.F."/>
            <person name="Sood P."/>
        </authorList>
    </citation>
    <scope>NUCLEOTIDE SEQUENCE [LARGE SCALE GENOMIC DNA]</scope>
    <source>
        <strain evidence="5">WM001</strain>
    </source>
</reference>
<feature type="domain" description="Peptidase M14" evidence="4">
    <location>
        <begin position="140"/>
        <end position="431"/>
    </location>
</feature>
<dbReference type="Pfam" id="PF18027">
    <property type="entry name" value="Pepdidase_M14_N"/>
    <property type="match status" value="1"/>
</dbReference>
<evidence type="ECO:0000256" key="3">
    <source>
        <dbReference type="PROSITE-ProRule" id="PRU01379"/>
    </source>
</evidence>
<evidence type="ECO:0000313" key="6">
    <source>
        <dbReference type="Proteomes" id="UP000187209"/>
    </source>
</evidence>
<evidence type="ECO:0000313" key="5">
    <source>
        <dbReference type="EMBL" id="OMJ76755.1"/>
    </source>
</evidence>
<comment type="similarity">
    <text evidence="2 3">Belongs to the peptidase M14 family.</text>
</comment>
<dbReference type="Proteomes" id="UP000187209">
    <property type="component" value="Unassembled WGS sequence"/>
</dbReference>
<gene>
    <name evidence="5" type="ORF">SteCoe_23817</name>
</gene>
<evidence type="ECO:0000256" key="2">
    <source>
        <dbReference type="ARBA" id="ARBA00005988"/>
    </source>
</evidence>
<proteinExistence type="inferred from homology"/>
<dbReference type="SUPFAM" id="SSF53187">
    <property type="entry name" value="Zn-dependent exopeptidases"/>
    <property type="match status" value="1"/>
</dbReference>
<dbReference type="Gene3D" id="3.40.630.10">
    <property type="entry name" value="Zn peptidases"/>
    <property type="match status" value="1"/>
</dbReference>
<feature type="active site" description="Proton donor/acceptor" evidence="3">
    <location>
        <position position="399"/>
    </location>
</feature>
<dbReference type="InterPro" id="IPR040626">
    <property type="entry name" value="Pepdidase_M14_N"/>
</dbReference>
<sequence>MDFEKQPHQCVLNTETLQFFSDFDSGNLLRAIKVGHNQYELLISADASNKGLNHYRIWFYFGIRGMKKGSYRFTIINASNFKLFASPLYKPVWRAIPGSVEWQRVMQTTCYTMNFPNSYRFSWNFDCNFPDNEVYFALAPPYSYEHLVKSLDLYESLCPWDCAFYREVITKSLDGRNVEIITISSKKNFSGEREEREVGLFQSSIHRSFKSLKPIVFISARVHPGETPSSYLLDTIIQLLISKDPRGVTLRSNFVFKIIPMLNPDGVSRGHFRVDQNGINLNRCYASPSMFDHPSIYAAKNYIEKIISSSLCFYLDLHAHGSKKSCFVYGNFIDMPRQAENELFSKLLEINSPYFDYMDCDFSEKSMTSKDPKDHHSKEGSGRVAFFRSLNLTFSYTIEAAFYIPKTLHPIPPMVNTKTGRRCSEVAVVEKFLVQVYNRLMFIDVGAAILSSILDVFSINPLSRLGATEYKNVEVLKEYIGNMVLTRKNPKLKKSLSRSELPKASSDKITENFRRSGRLNIMMNQSDRNNDVARNTVCRFRSSYKYSCRPKTIDLKYKTQKSIGEQRD</sequence>
<dbReference type="PANTHER" id="PTHR12756:SF12">
    <property type="entry name" value="CYTOSOLIC CARBOXYPEPTIDASE-LIKE PROTEIN 5"/>
    <property type="match status" value="1"/>
</dbReference>
<evidence type="ECO:0000259" key="4">
    <source>
        <dbReference type="PROSITE" id="PS52035"/>
    </source>
</evidence>
<dbReference type="InterPro" id="IPR050821">
    <property type="entry name" value="Cytosolic_carboxypeptidase"/>
</dbReference>